<keyword evidence="3" id="KW-1185">Reference proteome</keyword>
<proteinExistence type="predicted"/>
<dbReference type="SUPFAM" id="SSF56112">
    <property type="entry name" value="Protein kinase-like (PK-like)"/>
    <property type="match status" value="1"/>
</dbReference>
<evidence type="ECO:0008006" key="4">
    <source>
        <dbReference type="Google" id="ProtNLM"/>
    </source>
</evidence>
<evidence type="ECO:0000313" key="3">
    <source>
        <dbReference type="Proteomes" id="UP000245802"/>
    </source>
</evidence>
<reference evidence="2 3" key="1">
    <citation type="submission" date="2018-01" db="EMBL/GenBank/DDBJ databases">
        <title>G. obscuriglobus.</title>
        <authorList>
            <person name="Franke J."/>
            <person name="Blomberg W."/>
            <person name="Selmecki A."/>
        </authorList>
    </citation>
    <scope>NUCLEOTIDE SEQUENCE [LARGE SCALE GENOMIC DNA]</scope>
    <source>
        <strain evidence="2 3">DSM 5831</strain>
    </source>
</reference>
<evidence type="ECO:0000313" key="2">
    <source>
        <dbReference type="EMBL" id="AWM39121.1"/>
    </source>
</evidence>
<gene>
    <name evidence="2" type="ORF">C1280_20455</name>
</gene>
<accession>A0A2Z3H2N9</accession>
<sequence length="403" mass="44140">MADLVVWSPINQCTVRLTPAGVSGGQTELFWFKDDPARCAGVPVGGSWAPSYWAKIEALIALADPSVEAAFPDELLLDPRDRKTPLGFGMKKASGIPHTQIVIPAERAAQGLNWGPREVRDVALQFARLFARFERLGITQNDSHGGNYLVDWPRFANRPTVFRVDALAFGFHWSGTYFGCDAAVFEFLPPELHSSDLSTVEFTRDVDRYSLACLLFPLLTGGSYPWNFGRGKGTAAERVARKEFAMFTNPRGTKVPPSVETAFNTLPAEVIVLFERAFLGDPAVRPAPREWLHALKLIDTRWRPTLPRLKTGRLKGLGRAIAQAMWPACAAVRAHRWMLLAVTFTVLAAAGPPKALFAPRSPGEPALPASQAGTQGTDSGQAAEEPTAPTRRPKNTGSWQNLR</sequence>
<dbReference type="Gene3D" id="1.10.510.10">
    <property type="entry name" value="Transferase(Phosphotransferase) domain 1"/>
    <property type="match status" value="1"/>
</dbReference>
<name>A0A2Z3H2N9_9BACT</name>
<feature type="compositionally biased region" description="Polar residues" evidence="1">
    <location>
        <begin position="371"/>
        <end position="380"/>
    </location>
</feature>
<dbReference type="Proteomes" id="UP000245802">
    <property type="component" value="Chromosome"/>
</dbReference>
<dbReference type="InterPro" id="IPR011009">
    <property type="entry name" value="Kinase-like_dom_sf"/>
</dbReference>
<dbReference type="KEGG" id="gog:C1280_20455"/>
<dbReference type="RefSeq" id="WP_010037012.1">
    <property type="nucleotide sequence ID" value="NZ_CP025958.1"/>
</dbReference>
<organism evidence="2 3">
    <name type="scientific">Gemmata obscuriglobus</name>
    <dbReference type="NCBI Taxonomy" id="114"/>
    <lineage>
        <taxon>Bacteria</taxon>
        <taxon>Pseudomonadati</taxon>
        <taxon>Planctomycetota</taxon>
        <taxon>Planctomycetia</taxon>
        <taxon>Gemmatales</taxon>
        <taxon>Gemmataceae</taxon>
        <taxon>Gemmata</taxon>
    </lineage>
</organism>
<dbReference type="AlphaFoldDB" id="A0A2Z3H2N9"/>
<dbReference type="OrthoDB" id="583109at2"/>
<feature type="region of interest" description="Disordered" evidence="1">
    <location>
        <begin position="358"/>
        <end position="403"/>
    </location>
</feature>
<dbReference type="EMBL" id="CP025958">
    <property type="protein sequence ID" value="AWM39121.1"/>
    <property type="molecule type" value="Genomic_DNA"/>
</dbReference>
<protein>
    <recommendedName>
        <fullName evidence="4">Protein kinase domain-containing protein</fullName>
    </recommendedName>
</protein>
<evidence type="ECO:0000256" key="1">
    <source>
        <dbReference type="SAM" id="MobiDB-lite"/>
    </source>
</evidence>